<accession>A0ABQ7E3H3</accession>
<gene>
    <name evidence="1" type="ORF">DY000_02020523</name>
</gene>
<dbReference type="Proteomes" id="UP000266723">
    <property type="component" value="Unassembled WGS sequence"/>
</dbReference>
<dbReference type="EMBL" id="QGKV02000299">
    <property type="protein sequence ID" value="KAF3590976.1"/>
    <property type="molecule type" value="Genomic_DNA"/>
</dbReference>
<protein>
    <submittedName>
        <fullName evidence="1">Uncharacterized protein</fullName>
    </submittedName>
</protein>
<proteinExistence type="predicted"/>
<evidence type="ECO:0000313" key="1">
    <source>
        <dbReference type="EMBL" id="KAF3590976.1"/>
    </source>
</evidence>
<sequence length="165" mass="18402">MISIYLFVHPQTASEIGALASLFTGGRHVKKGGELMDIDIVLIDPKFHGYKKGLQRQCLNPDDAKPHSKEKINELSRMAPSRKVEFFSISLTCMDEVENGMEHEIHSGDGAHNKAVAKPFGKPCSKSKYNSKHCKLINLIVIVSHLSQSTEFDCSLYQQADRDSN</sequence>
<organism evidence="1 2">
    <name type="scientific">Brassica cretica</name>
    <name type="common">Mustard</name>
    <dbReference type="NCBI Taxonomy" id="69181"/>
    <lineage>
        <taxon>Eukaryota</taxon>
        <taxon>Viridiplantae</taxon>
        <taxon>Streptophyta</taxon>
        <taxon>Embryophyta</taxon>
        <taxon>Tracheophyta</taxon>
        <taxon>Spermatophyta</taxon>
        <taxon>Magnoliopsida</taxon>
        <taxon>eudicotyledons</taxon>
        <taxon>Gunneridae</taxon>
        <taxon>Pentapetalae</taxon>
        <taxon>rosids</taxon>
        <taxon>malvids</taxon>
        <taxon>Brassicales</taxon>
        <taxon>Brassicaceae</taxon>
        <taxon>Brassiceae</taxon>
        <taxon>Brassica</taxon>
    </lineage>
</organism>
<evidence type="ECO:0000313" key="2">
    <source>
        <dbReference type="Proteomes" id="UP000266723"/>
    </source>
</evidence>
<keyword evidence="2" id="KW-1185">Reference proteome</keyword>
<comment type="caution">
    <text evidence="1">The sequence shown here is derived from an EMBL/GenBank/DDBJ whole genome shotgun (WGS) entry which is preliminary data.</text>
</comment>
<reference evidence="1 2" key="1">
    <citation type="journal article" date="2020" name="BMC Genomics">
        <title>Intraspecific diversification of the crop wild relative Brassica cretica Lam. using demographic model selection.</title>
        <authorList>
            <person name="Kioukis A."/>
            <person name="Michalopoulou V.A."/>
            <person name="Briers L."/>
            <person name="Pirintsos S."/>
            <person name="Studholme D.J."/>
            <person name="Pavlidis P."/>
            <person name="Sarris P.F."/>
        </authorList>
    </citation>
    <scope>NUCLEOTIDE SEQUENCE [LARGE SCALE GENOMIC DNA]</scope>
    <source>
        <strain evidence="2">cv. PFS-1207/04</strain>
    </source>
</reference>
<name>A0ABQ7E3H3_BRACR</name>